<accession>G8M0D0</accession>
<protein>
    <submittedName>
        <fullName evidence="2">Putative phosphohydrolase</fullName>
    </submittedName>
</protein>
<keyword evidence="3" id="KW-1185">Reference proteome</keyword>
<dbReference type="HOGENOM" id="CLU_025443_3_0_9"/>
<dbReference type="eggNOG" id="COG1408">
    <property type="taxonomic scope" value="Bacteria"/>
</dbReference>
<dbReference type="InterPro" id="IPR051158">
    <property type="entry name" value="Metallophosphoesterase_sf"/>
</dbReference>
<organism evidence="2 3">
    <name type="scientific">Acetivibrio clariflavus (strain DSM 19732 / NBRC 101661 / EBR45)</name>
    <name type="common">Clostridium clariflavum</name>
    <dbReference type="NCBI Taxonomy" id="720554"/>
    <lineage>
        <taxon>Bacteria</taxon>
        <taxon>Bacillati</taxon>
        <taxon>Bacillota</taxon>
        <taxon>Clostridia</taxon>
        <taxon>Eubacteriales</taxon>
        <taxon>Oscillospiraceae</taxon>
        <taxon>Acetivibrio</taxon>
    </lineage>
</organism>
<dbReference type="OrthoDB" id="9780884at2"/>
<dbReference type="PANTHER" id="PTHR31302">
    <property type="entry name" value="TRANSMEMBRANE PROTEIN WITH METALLOPHOSPHOESTERASE DOMAIN-RELATED"/>
    <property type="match status" value="1"/>
</dbReference>
<dbReference type="SUPFAM" id="SSF56300">
    <property type="entry name" value="Metallo-dependent phosphatases"/>
    <property type="match status" value="1"/>
</dbReference>
<dbReference type="PANTHER" id="PTHR31302:SF0">
    <property type="entry name" value="TRANSMEMBRANE PROTEIN WITH METALLOPHOSPHOESTERASE DOMAIN"/>
    <property type="match status" value="1"/>
</dbReference>
<dbReference type="EMBL" id="CP003065">
    <property type="protein sequence ID" value="AEV67975.1"/>
    <property type="molecule type" value="Genomic_DNA"/>
</dbReference>
<name>G8M0D0_ACECE</name>
<dbReference type="InterPro" id="IPR029052">
    <property type="entry name" value="Metallo-depent_PP-like"/>
</dbReference>
<reference evidence="3" key="1">
    <citation type="submission" date="2011-12" db="EMBL/GenBank/DDBJ databases">
        <title>Complete sequence of Clostridium clariflavum DSM 19732.</title>
        <authorList>
            <consortium name="US DOE Joint Genome Institute"/>
            <person name="Lucas S."/>
            <person name="Han J."/>
            <person name="Lapidus A."/>
            <person name="Cheng J.-F."/>
            <person name="Goodwin L."/>
            <person name="Pitluck S."/>
            <person name="Peters L."/>
            <person name="Teshima H."/>
            <person name="Detter J.C."/>
            <person name="Han C."/>
            <person name="Tapia R."/>
            <person name="Land M."/>
            <person name="Hauser L."/>
            <person name="Kyrpides N."/>
            <person name="Ivanova N."/>
            <person name="Pagani I."/>
            <person name="Kitzmiller T."/>
            <person name="Lynd L."/>
            <person name="Izquierdo J."/>
            <person name="Woyke T."/>
        </authorList>
    </citation>
    <scope>NUCLEOTIDE SEQUENCE [LARGE SCALE GENOMIC DNA]</scope>
    <source>
        <strain evidence="3">DSM 19732 / NBRC 101661 / EBR45</strain>
    </source>
</reference>
<evidence type="ECO:0000259" key="1">
    <source>
        <dbReference type="Pfam" id="PF00149"/>
    </source>
</evidence>
<dbReference type="STRING" id="720554.Clocl_1323"/>
<dbReference type="InterPro" id="IPR004843">
    <property type="entry name" value="Calcineurin-like_PHP"/>
</dbReference>
<gene>
    <name evidence="2" type="ordered locus">Clocl_1323</name>
</gene>
<keyword evidence="2" id="KW-0378">Hydrolase</keyword>
<dbReference type="Gene3D" id="3.60.21.10">
    <property type="match status" value="1"/>
</dbReference>
<dbReference type="KEGG" id="ccl:Clocl_1323"/>
<proteinExistence type="predicted"/>
<feature type="domain" description="Calcineurin-like phosphoesterase" evidence="1">
    <location>
        <begin position="39"/>
        <end position="205"/>
    </location>
</feature>
<dbReference type="RefSeq" id="WP_014254589.1">
    <property type="nucleotide sequence ID" value="NC_016627.1"/>
</dbReference>
<sequence precursor="true">MILLYIAFVLIFIALAYMRFEASTVKVKKVFFTENINHLKVVQLSDVHISLLRVDIKKIKKVLKKENPDLVVLTGDYIDSTRHIPAFLNFLEEIKGNYEIFLCYGNHDYKTFRKDEAGLKKFTKDLERMGVKVLLNDSAVYKKGDRSYNFIGIEDFRSKRHDVKKALAKCKSNVTANIAFSHNPDIALEIPEDAVDFLLCGHFHGGQIWMPFDIEFRLLRHERVCKIGIKKGLNKLNNLIIYINGGIGNVLFPLRFLSPPEITVLYFP</sequence>
<dbReference type="Pfam" id="PF00149">
    <property type="entry name" value="Metallophos"/>
    <property type="match status" value="1"/>
</dbReference>
<dbReference type="Proteomes" id="UP000005435">
    <property type="component" value="Chromosome"/>
</dbReference>
<evidence type="ECO:0000313" key="2">
    <source>
        <dbReference type="EMBL" id="AEV67975.1"/>
    </source>
</evidence>
<reference evidence="2 3" key="2">
    <citation type="journal article" date="2012" name="Stand. Genomic Sci.">
        <title>Complete Genome Sequence of Clostridium clariflavum DSM 19732.</title>
        <authorList>
            <person name="Izquierdo J.A."/>
            <person name="Goodwin L."/>
            <person name="Davenport K.W."/>
            <person name="Teshima H."/>
            <person name="Bruce D."/>
            <person name="Detter C."/>
            <person name="Tapia R."/>
            <person name="Han S."/>
            <person name="Land M."/>
            <person name="Hauser L."/>
            <person name="Jeffries C.D."/>
            <person name="Han J."/>
            <person name="Pitluck S."/>
            <person name="Nolan M."/>
            <person name="Chen A."/>
            <person name="Huntemann M."/>
            <person name="Mavromatis K."/>
            <person name="Mikhailova N."/>
            <person name="Liolios K."/>
            <person name="Woyke T."/>
            <person name="Lynd L.R."/>
        </authorList>
    </citation>
    <scope>NUCLEOTIDE SEQUENCE [LARGE SCALE GENOMIC DNA]</scope>
    <source>
        <strain evidence="3">DSM 19732 / NBRC 101661 / EBR45</strain>
    </source>
</reference>
<dbReference type="GO" id="GO:0016787">
    <property type="term" value="F:hydrolase activity"/>
    <property type="evidence" value="ECO:0007669"/>
    <property type="project" value="UniProtKB-KW"/>
</dbReference>
<evidence type="ECO:0000313" key="3">
    <source>
        <dbReference type="Proteomes" id="UP000005435"/>
    </source>
</evidence>
<dbReference type="AlphaFoldDB" id="G8M0D0"/>